<name>A0A7S4GLJ4_OXYMA</name>
<organism evidence="1">
    <name type="scientific">Oxyrrhis marina</name>
    <name type="common">Dinoflagellate</name>
    <dbReference type="NCBI Taxonomy" id="2969"/>
    <lineage>
        <taxon>Eukaryota</taxon>
        <taxon>Sar</taxon>
        <taxon>Alveolata</taxon>
        <taxon>Dinophyceae</taxon>
        <taxon>Oxyrrhinales</taxon>
        <taxon>Oxyrrhinaceae</taxon>
        <taxon>Oxyrrhis</taxon>
    </lineage>
</organism>
<accession>A0A7S4GLJ4</accession>
<dbReference type="Gene3D" id="3.40.30.10">
    <property type="entry name" value="Glutaredoxin"/>
    <property type="match status" value="1"/>
</dbReference>
<evidence type="ECO:0000313" key="1">
    <source>
        <dbReference type="EMBL" id="CAE0840529.1"/>
    </source>
</evidence>
<reference evidence="1" key="1">
    <citation type="submission" date="2021-01" db="EMBL/GenBank/DDBJ databases">
        <authorList>
            <person name="Corre E."/>
            <person name="Pelletier E."/>
            <person name="Niang G."/>
            <person name="Scheremetjew M."/>
            <person name="Finn R."/>
            <person name="Kale V."/>
            <person name="Holt S."/>
            <person name="Cochrane G."/>
            <person name="Meng A."/>
            <person name="Brown T."/>
            <person name="Cohen L."/>
        </authorList>
    </citation>
    <scope>NUCLEOTIDE SEQUENCE</scope>
    <source>
        <strain evidence="1">LB1974</strain>
    </source>
</reference>
<sequence>MTLNPFVYGTASSPNCFDEASPCILEQTSMCVIHVATQAANGDAMAAQAKYVPWLVCMDSNGDPVDQCNQQVGVDSAAVQSCLKNDAADLLKQYLQTDAPIRATPTTQVNGQQVKANYAAIKQAICGADSTVSACASVVV</sequence>
<evidence type="ECO:0000313" key="2">
    <source>
        <dbReference type="EMBL" id="CAE0840531.1"/>
    </source>
</evidence>
<protein>
    <submittedName>
        <fullName evidence="1">Uncharacterized protein</fullName>
    </submittedName>
</protein>
<dbReference type="AlphaFoldDB" id="A0A7S4GLJ4"/>
<dbReference type="EMBL" id="HBJB01000604">
    <property type="protein sequence ID" value="CAE0840529.1"/>
    <property type="molecule type" value="Transcribed_RNA"/>
</dbReference>
<proteinExistence type="predicted"/>
<dbReference type="EMBL" id="HBJB01000605">
    <property type="protein sequence ID" value="CAE0840531.1"/>
    <property type="molecule type" value="Transcribed_RNA"/>
</dbReference>
<gene>
    <name evidence="1" type="ORF">OMAR00294_LOCUS528</name>
    <name evidence="2" type="ORF">OMAR00294_LOCUS529</name>
</gene>